<keyword evidence="2" id="KW-1185">Reference proteome</keyword>
<evidence type="ECO:0000313" key="1">
    <source>
        <dbReference type="EMBL" id="QTA88556.1"/>
    </source>
</evidence>
<dbReference type="Proteomes" id="UP000663722">
    <property type="component" value="Chromosome"/>
</dbReference>
<reference evidence="1" key="1">
    <citation type="journal article" date="2021" name="Microb. Physiol.">
        <title>Proteogenomic Insights into the Physiology of Marine, Sulfate-Reducing, Filamentous Desulfonema limicola and Desulfonema magnum.</title>
        <authorList>
            <person name="Schnaars V."/>
            <person name="Wohlbrand L."/>
            <person name="Scheve S."/>
            <person name="Hinrichs C."/>
            <person name="Reinhardt R."/>
            <person name="Rabus R."/>
        </authorList>
    </citation>
    <scope>NUCLEOTIDE SEQUENCE</scope>
    <source>
        <strain evidence="1">4be13</strain>
    </source>
</reference>
<protein>
    <submittedName>
        <fullName evidence="1">Uncharacterized protein</fullName>
    </submittedName>
</protein>
<sequence>MHQMRGEPPFYSDHLYYNKNAMSIPVISHTGGKAHSPLDQDSFFAFLPCHLAAVQEIKKLDHL</sequence>
<organism evidence="1 2">
    <name type="scientific">Desulfonema magnum</name>
    <dbReference type="NCBI Taxonomy" id="45655"/>
    <lineage>
        <taxon>Bacteria</taxon>
        <taxon>Pseudomonadati</taxon>
        <taxon>Thermodesulfobacteriota</taxon>
        <taxon>Desulfobacteria</taxon>
        <taxon>Desulfobacterales</taxon>
        <taxon>Desulfococcaceae</taxon>
        <taxon>Desulfonema</taxon>
    </lineage>
</organism>
<accession>A0A975GP19</accession>
<dbReference type="KEGG" id="dmm:dnm_046030"/>
<dbReference type="EMBL" id="CP061800">
    <property type="protein sequence ID" value="QTA88556.1"/>
    <property type="molecule type" value="Genomic_DNA"/>
</dbReference>
<dbReference type="AlphaFoldDB" id="A0A975GP19"/>
<gene>
    <name evidence="1" type="ORF">dnm_046030</name>
</gene>
<proteinExistence type="predicted"/>
<name>A0A975GP19_9BACT</name>
<evidence type="ECO:0000313" key="2">
    <source>
        <dbReference type="Proteomes" id="UP000663722"/>
    </source>
</evidence>